<dbReference type="InterPro" id="IPR036259">
    <property type="entry name" value="MFS_trans_sf"/>
</dbReference>
<dbReference type="GO" id="GO:0005886">
    <property type="term" value="C:plasma membrane"/>
    <property type="evidence" value="ECO:0007669"/>
    <property type="project" value="UniProtKB-SubCell"/>
</dbReference>
<protein>
    <submittedName>
        <fullName evidence="9">Drug resistance transporter, EmrB/QacA subfamily</fullName>
    </submittedName>
</protein>
<comment type="subcellular location">
    <subcellularLocation>
        <location evidence="1">Cell membrane</location>
        <topology evidence="1">Multi-pass membrane protein</topology>
    </subcellularLocation>
</comment>
<keyword evidence="5" id="KW-0812">Transmembrane</keyword>
<dbReference type="OrthoDB" id="9781469at2"/>
<keyword evidence="4" id="KW-1003">Cell membrane</keyword>
<dbReference type="AlphaFoldDB" id="A0A120F9N4"/>
<dbReference type="InterPro" id="IPR020846">
    <property type="entry name" value="MFS_dom"/>
</dbReference>
<dbReference type="RefSeq" id="WP_067303690.1">
    <property type="nucleotide sequence ID" value="NZ_LRMV01000017.1"/>
</dbReference>
<dbReference type="Gene3D" id="1.20.1250.20">
    <property type="entry name" value="MFS general substrate transporter like domains"/>
    <property type="match status" value="1"/>
</dbReference>
<evidence type="ECO:0000256" key="7">
    <source>
        <dbReference type="ARBA" id="ARBA00023136"/>
    </source>
</evidence>
<dbReference type="Gene3D" id="1.20.1720.10">
    <property type="entry name" value="Multidrug resistance protein D"/>
    <property type="match status" value="1"/>
</dbReference>
<keyword evidence="3" id="KW-0813">Transport</keyword>
<dbReference type="Pfam" id="PF07690">
    <property type="entry name" value="MFS_1"/>
    <property type="match status" value="1"/>
</dbReference>
<dbReference type="SUPFAM" id="SSF103473">
    <property type="entry name" value="MFS general substrate transporter"/>
    <property type="match status" value="1"/>
</dbReference>
<dbReference type="CDD" id="cd17321">
    <property type="entry name" value="MFS_MMR_MDR_like"/>
    <property type="match status" value="1"/>
</dbReference>
<dbReference type="Proteomes" id="UP000198226">
    <property type="component" value="Chromosome I"/>
</dbReference>
<gene>
    <name evidence="9" type="ORF">GA0070623_1429</name>
</gene>
<proteinExistence type="inferred from homology"/>
<organism evidence="9 10">
    <name type="scientific">Micromonospora rifamycinica</name>
    <dbReference type="NCBI Taxonomy" id="291594"/>
    <lineage>
        <taxon>Bacteria</taxon>
        <taxon>Bacillati</taxon>
        <taxon>Actinomycetota</taxon>
        <taxon>Actinomycetes</taxon>
        <taxon>Micromonosporales</taxon>
        <taxon>Micromonosporaceae</taxon>
        <taxon>Micromonospora</taxon>
    </lineage>
</organism>
<keyword evidence="6" id="KW-1133">Transmembrane helix</keyword>
<sequence>MTDLSPRHRSLVLAICCASMVVVVMDISIVNTALPRIHEDLAASVTGLQWTIDAYTLVLAAFLLLAGSTADRVGRKRVFQIGLLAFGLGSMLCGTASGIGWLIAARAVQAVGATMLNPVAMAIIANTYTVPAERAKAIGVFGSMSGLSLALGPILGGALVDSLGWRSIFWINVPIVIVAFALTTRYVPESHAPRARRFDPVGQLLVILVLGSVVYAVIESNRRGWTSPVIVGLLVVAAVATVLLVSYETRRTDPLLELRLFRSVPFSSAILMALFALCAFGAFLFVTTLYLQHVRGMSALAAGLSLLPVGALIALLSPYTGKVVGTRGPRLPLLVSGTALALGGLLSLTIGPATALVAVLAIYLLFGVFQGTINPPITNTAVSGMPRSMAGVATSLASAGRQTGTTLGVAIAGTMLGSVSDGTSFTDSARAVWWLVLGLGVGITALGLLSTTPWAKGTAERAAALFEEIEGAVPAGGGRTGTVTGRR</sequence>
<evidence type="ECO:0000256" key="1">
    <source>
        <dbReference type="ARBA" id="ARBA00004651"/>
    </source>
</evidence>
<keyword evidence="7" id="KW-0472">Membrane</keyword>
<evidence type="ECO:0000256" key="6">
    <source>
        <dbReference type="ARBA" id="ARBA00022989"/>
    </source>
</evidence>
<evidence type="ECO:0000313" key="10">
    <source>
        <dbReference type="Proteomes" id="UP000198226"/>
    </source>
</evidence>
<evidence type="ECO:0000313" key="9">
    <source>
        <dbReference type="EMBL" id="SCG47049.1"/>
    </source>
</evidence>
<evidence type="ECO:0000256" key="2">
    <source>
        <dbReference type="ARBA" id="ARBA00008537"/>
    </source>
</evidence>
<dbReference type="NCBIfam" id="TIGR00711">
    <property type="entry name" value="efflux_EmrB"/>
    <property type="match status" value="1"/>
</dbReference>
<dbReference type="GO" id="GO:0022857">
    <property type="term" value="F:transmembrane transporter activity"/>
    <property type="evidence" value="ECO:0007669"/>
    <property type="project" value="InterPro"/>
</dbReference>
<evidence type="ECO:0000259" key="8">
    <source>
        <dbReference type="PROSITE" id="PS50850"/>
    </source>
</evidence>
<evidence type="ECO:0000256" key="4">
    <source>
        <dbReference type="ARBA" id="ARBA00022475"/>
    </source>
</evidence>
<comment type="similarity">
    <text evidence="2">Belongs to the major facilitator superfamily. EmrB family.</text>
</comment>
<reference evidence="10" key="1">
    <citation type="submission" date="2016-06" db="EMBL/GenBank/DDBJ databases">
        <authorList>
            <person name="Varghese N."/>
            <person name="Submissions Spin"/>
        </authorList>
    </citation>
    <scope>NUCLEOTIDE SEQUENCE [LARGE SCALE GENOMIC DNA]</scope>
    <source>
        <strain evidence="10">DSM 44983</strain>
    </source>
</reference>
<keyword evidence="10" id="KW-1185">Reference proteome</keyword>
<evidence type="ECO:0000256" key="5">
    <source>
        <dbReference type="ARBA" id="ARBA00022692"/>
    </source>
</evidence>
<dbReference type="PROSITE" id="PS50850">
    <property type="entry name" value="MFS"/>
    <property type="match status" value="1"/>
</dbReference>
<dbReference type="InterPro" id="IPR004638">
    <property type="entry name" value="EmrB-like"/>
</dbReference>
<evidence type="ECO:0000256" key="3">
    <source>
        <dbReference type="ARBA" id="ARBA00022448"/>
    </source>
</evidence>
<feature type="domain" description="Major facilitator superfamily (MFS) profile" evidence="8">
    <location>
        <begin position="12"/>
        <end position="456"/>
    </location>
</feature>
<dbReference type="EMBL" id="LT607752">
    <property type="protein sequence ID" value="SCG47049.1"/>
    <property type="molecule type" value="Genomic_DNA"/>
</dbReference>
<dbReference type="PANTHER" id="PTHR42718">
    <property type="entry name" value="MAJOR FACILITATOR SUPERFAMILY MULTIDRUG TRANSPORTER MFSC"/>
    <property type="match status" value="1"/>
</dbReference>
<dbReference type="PANTHER" id="PTHR42718:SF9">
    <property type="entry name" value="MAJOR FACILITATOR SUPERFAMILY MULTIDRUG TRANSPORTER MFSC"/>
    <property type="match status" value="1"/>
</dbReference>
<dbReference type="InterPro" id="IPR011701">
    <property type="entry name" value="MFS"/>
</dbReference>
<name>A0A120F9N4_9ACTN</name>
<accession>A0A120F9N4</accession>